<evidence type="ECO:0000313" key="8">
    <source>
        <dbReference type="EMBL" id="PKU85738.1"/>
    </source>
</evidence>
<dbReference type="CDD" id="cd20544">
    <property type="entry name" value="CYCLIN_AtCycD-like_rpt2"/>
    <property type="match status" value="1"/>
</dbReference>
<evidence type="ECO:0000256" key="3">
    <source>
        <dbReference type="ARBA" id="ARBA00023127"/>
    </source>
</evidence>
<dbReference type="SMART" id="SM00385">
    <property type="entry name" value="CYCLIN"/>
    <property type="match status" value="1"/>
</dbReference>
<evidence type="ECO:0000256" key="4">
    <source>
        <dbReference type="ARBA" id="ARBA00023306"/>
    </source>
</evidence>
<feature type="domain" description="Cyclin C-terminal" evidence="7">
    <location>
        <begin position="159"/>
        <end position="277"/>
    </location>
</feature>
<accession>A0A2I0XCU0</accession>
<dbReference type="InterPro" id="IPR004367">
    <property type="entry name" value="Cyclin_C-dom"/>
</dbReference>
<evidence type="ECO:0000259" key="6">
    <source>
        <dbReference type="SMART" id="SM00385"/>
    </source>
</evidence>
<reference evidence="8 9" key="1">
    <citation type="journal article" date="2016" name="Sci. Rep.">
        <title>The Dendrobium catenatum Lindl. genome sequence provides insights into polysaccharide synthase, floral development and adaptive evolution.</title>
        <authorList>
            <person name="Zhang G.Q."/>
            <person name="Xu Q."/>
            <person name="Bian C."/>
            <person name="Tsai W.C."/>
            <person name="Yeh C.M."/>
            <person name="Liu K.W."/>
            <person name="Yoshida K."/>
            <person name="Zhang L.S."/>
            <person name="Chang S.B."/>
            <person name="Chen F."/>
            <person name="Shi Y."/>
            <person name="Su Y.Y."/>
            <person name="Zhang Y.Q."/>
            <person name="Chen L.J."/>
            <person name="Yin Y."/>
            <person name="Lin M."/>
            <person name="Huang H."/>
            <person name="Deng H."/>
            <person name="Wang Z.W."/>
            <person name="Zhu S.L."/>
            <person name="Zhao X."/>
            <person name="Deng C."/>
            <person name="Niu S.C."/>
            <person name="Huang J."/>
            <person name="Wang M."/>
            <person name="Liu G.H."/>
            <person name="Yang H.J."/>
            <person name="Xiao X.J."/>
            <person name="Hsiao Y.Y."/>
            <person name="Wu W.L."/>
            <person name="Chen Y.Y."/>
            <person name="Mitsuda N."/>
            <person name="Ohme-Takagi M."/>
            <person name="Luo Y.B."/>
            <person name="Van de Peer Y."/>
            <person name="Liu Z.J."/>
        </authorList>
    </citation>
    <scope>NUCLEOTIDE SEQUENCE [LARGE SCALE GENOMIC DNA]</scope>
    <source>
        <tissue evidence="8">The whole plant</tissue>
    </source>
</reference>
<dbReference type="SUPFAM" id="SSF47954">
    <property type="entry name" value="Cyclin-like"/>
    <property type="match status" value="2"/>
</dbReference>
<dbReference type="PANTHER" id="PTHR10177">
    <property type="entry name" value="CYCLINS"/>
    <property type="match status" value="1"/>
</dbReference>
<reference evidence="8 9" key="2">
    <citation type="journal article" date="2017" name="Nature">
        <title>The Apostasia genome and the evolution of orchids.</title>
        <authorList>
            <person name="Zhang G.Q."/>
            <person name="Liu K.W."/>
            <person name="Li Z."/>
            <person name="Lohaus R."/>
            <person name="Hsiao Y.Y."/>
            <person name="Niu S.C."/>
            <person name="Wang J.Y."/>
            <person name="Lin Y.C."/>
            <person name="Xu Q."/>
            <person name="Chen L.J."/>
            <person name="Yoshida K."/>
            <person name="Fujiwara S."/>
            <person name="Wang Z.W."/>
            <person name="Zhang Y.Q."/>
            <person name="Mitsuda N."/>
            <person name="Wang M."/>
            <person name="Liu G.H."/>
            <person name="Pecoraro L."/>
            <person name="Huang H.X."/>
            <person name="Xiao X.J."/>
            <person name="Lin M."/>
            <person name="Wu X.Y."/>
            <person name="Wu W.L."/>
            <person name="Chen Y.Y."/>
            <person name="Chang S.B."/>
            <person name="Sakamoto S."/>
            <person name="Ohme-Takagi M."/>
            <person name="Yagi M."/>
            <person name="Zeng S.J."/>
            <person name="Shen C.Y."/>
            <person name="Yeh C.M."/>
            <person name="Luo Y.B."/>
            <person name="Tsai W.C."/>
            <person name="Van de Peer Y."/>
            <person name="Liu Z.J."/>
        </authorList>
    </citation>
    <scope>NUCLEOTIDE SEQUENCE [LARGE SCALE GENOMIC DNA]</scope>
    <source>
        <tissue evidence="8">The whole plant</tissue>
    </source>
</reference>
<dbReference type="InterPro" id="IPR039361">
    <property type="entry name" value="Cyclin"/>
</dbReference>
<evidence type="ECO:0000256" key="5">
    <source>
        <dbReference type="RuleBase" id="RU000383"/>
    </source>
</evidence>
<dbReference type="InterPro" id="IPR036915">
    <property type="entry name" value="Cyclin-like_sf"/>
</dbReference>
<dbReference type="Gene3D" id="1.10.472.10">
    <property type="entry name" value="Cyclin-like"/>
    <property type="match status" value="2"/>
</dbReference>
<keyword evidence="2" id="KW-0132">Cell division</keyword>
<dbReference type="STRING" id="906689.A0A2I0XCU0"/>
<gene>
    <name evidence="8" type="primary">CYCD6-1</name>
    <name evidence="8" type="ORF">MA16_Dca018593</name>
</gene>
<evidence type="ECO:0000313" key="9">
    <source>
        <dbReference type="Proteomes" id="UP000233837"/>
    </source>
</evidence>
<evidence type="ECO:0000256" key="1">
    <source>
        <dbReference type="ARBA" id="ARBA00009065"/>
    </source>
</evidence>
<dbReference type="FunFam" id="1.10.472.10:FF:000060">
    <property type="entry name" value="D6-type cyclin"/>
    <property type="match status" value="1"/>
</dbReference>
<comment type="similarity">
    <text evidence="1">Belongs to the cyclin family. Cyclin D subfamily.</text>
</comment>
<organism evidence="8 9">
    <name type="scientific">Dendrobium catenatum</name>
    <dbReference type="NCBI Taxonomy" id="906689"/>
    <lineage>
        <taxon>Eukaryota</taxon>
        <taxon>Viridiplantae</taxon>
        <taxon>Streptophyta</taxon>
        <taxon>Embryophyta</taxon>
        <taxon>Tracheophyta</taxon>
        <taxon>Spermatophyta</taxon>
        <taxon>Magnoliopsida</taxon>
        <taxon>Liliopsida</taxon>
        <taxon>Asparagales</taxon>
        <taxon>Orchidaceae</taxon>
        <taxon>Epidendroideae</taxon>
        <taxon>Malaxideae</taxon>
        <taxon>Dendrobiinae</taxon>
        <taxon>Dendrobium</taxon>
    </lineage>
</organism>
<dbReference type="Proteomes" id="UP000233837">
    <property type="component" value="Unassembled WGS sequence"/>
</dbReference>
<dbReference type="FunFam" id="1.10.472.10:FF:000040">
    <property type="entry name" value="D6-type cyclin"/>
    <property type="match status" value="1"/>
</dbReference>
<keyword evidence="4" id="KW-0131">Cell cycle</keyword>
<feature type="domain" description="Cyclin-like" evidence="6">
    <location>
        <begin position="64"/>
        <end position="150"/>
    </location>
</feature>
<dbReference type="InterPro" id="IPR006671">
    <property type="entry name" value="Cyclin_N"/>
</dbReference>
<evidence type="ECO:0000256" key="2">
    <source>
        <dbReference type="ARBA" id="ARBA00022618"/>
    </source>
</evidence>
<sequence length="298" mass="32897">MEFDFDLENPFSGSDEQNIQLSKALFIGCTDSDEPSLLFSAESDHMSSLAVALDQLSTRCHALSLIVQAQFSNNLDPALAYLAVNYIDRFLAKREIPNEKPWIARLLAISCVSLASKMKKTSFSPADLQREEGFIFDARTIRRMELLVLGVLEWRMRSITPFSFLRFFTSYFPLANPIIIQSLKTHASQILFKSQNDVKSLEFKPSVIAAAALLAAARELFPAHFISFRTALLCCEYLNKESLAECCSAMESYDTTAGIEAASNGCDSGYSALTPVTVLDRHRAGLESEKTAGSASNG</sequence>
<dbReference type="GO" id="GO:0051301">
    <property type="term" value="P:cell division"/>
    <property type="evidence" value="ECO:0007669"/>
    <property type="project" value="UniProtKB-KW"/>
</dbReference>
<proteinExistence type="inferred from homology"/>
<dbReference type="SMART" id="SM01332">
    <property type="entry name" value="Cyclin_C"/>
    <property type="match status" value="1"/>
</dbReference>
<protein>
    <submittedName>
        <fullName evidence="8">Cyclin-D6-1</fullName>
    </submittedName>
</protein>
<dbReference type="InterPro" id="IPR013763">
    <property type="entry name" value="Cyclin-like_dom"/>
</dbReference>
<dbReference type="AlphaFoldDB" id="A0A2I0XCU0"/>
<name>A0A2I0XCU0_9ASPA</name>
<evidence type="ECO:0000259" key="7">
    <source>
        <dbReference type="SMART" id="SM01332"/>
    </source>
</evidence>
<dbReference type="Pfam" id="PF00134">
    <property type="entry name" value="Cyclin_N"/>
    <property type="match status" value="1"/>
</dbReference>
<keyword evidence="3 5" id="KW-0195">Cyclin</keyword>
<dbReference type="EMBL" id="KZ501974">
    <property type="protein sequence ID" value="PKU85738.1"/>
    <property type="molecule type" value="Genomic_DNA"/>
</dbReference>
<keyword evidence="9" id="KW-1185">Reference proteome</keyword>
<dbReference type="Pfam" id="PF02984">
    <property type="entry name" value="Cyclin_C"/>
    <property type="match status" value="1"/>
</dbReference>
<dbReference type="OrthoDB" id="306099at2759"/>
<dbReference type="CDD" id="cd20543">
    <property type="entry name" value="CYCLIN_AtCycD-like_rpt1"/>
    <property type="match status" value="1"/>
</dbReference>